<comment type="function">
    <text evidence="1 8">Attaches a formyl group to the free amino group of methionyl-tRNA(fMet). The formyl group appears to play a dual role in the initiator identity of N-formylmethionyl-tRNA by promoting its recognition by IF2 and preventing the misappropriation of this tRNA by the elongation apparatus.</text>
</comment>
<evidence type="ECO:0000259" key="9">
    <source>
        <dbReference type="Pfam" id="PF00551"/>
    </source>
</evidence>
<dbReference type="InterPro" id="IPR005793">
    <property type="entry name" value="Formyl_trans_C"/>
</dbReference>
<evidence type="ECO:0000259" key="10">
    <source>
        <dbReference type="Pfam" id="PF02911"/>
    </source>
</evidence>
<dbReference type="InterPro" id="IPR011034">
    <property type="entry name" value="Formyl_transferase-like_C_sf"/>
</dbReference>
<dbReference type="GO" id="GO:0004479">
    <property type="term" value="F:methionyl-tRNA formyltransferase activity"/>
    <property type="evidence" value="ECO:0007669"/>
    <property type="project" value="UniProtKB-UniRule"/>
</dbReference>
<evidence type="ECO:0000256" key="4">
    <source>
        <dbReference type="ARBA" id="ARBA00016014"/>
    </source>
</evidence>
<dbReference type="Proteomes" id="UP000178724">
    <property type="component" value="Unassembled WGS sequence"/>
</dbReference>
<dbReference type="HAMAP" id="MF_00182">
    <property type="entry name" value="Formyl_trans"/>
    <property type="match status" value="1"/>
</dbReference>
<sequence>MRIVFFGTPEPAAQVLTTLIDAKQEIAGVVTQPDRPAGRGQRIVFSAVKEVALKAALPLEQPESVKNNNAFKAWLESVKADLCVVVAYGKILPKDILEIPKHGFINIHASLLPKYRGAAPIQWALLKGEKESGATIFKLVEQLDAGPIAARKEVEITEDDNYETLSRKIFAAACPLLIKVLHEIKTGKVEYVPQNEAGVTLAPSFAKESGEIDWRKTAVEIHDRIRALIVWPTAHTFFRGKRLKIFRARPVPLDISTREKQPGEIIEIIKHEGLLVATGRGNLLLLELQLEGKKRMKAADFVIGHDVKPGETLPD</sequence>
<feature type="domain" description="Formyl transferase N-terminal" evidence="9">
    <location>
        <begin position="1"/>
        <end position="180"/>
    </location>
</feature>
<dbReference type="GO" id="GO:0005829">
    <property type="term" value="C:cytosol"/>
    <property type="evidence" value="ECO:0007669"/>
    <property type="project" value="TreeGrafter"/>
</dbReference>
<accession>A0A1F4Q0Z2</accession>
<comment type="similarity">
    <text evidence="2 8">Belongs to the Fmt family.</text>
</comment>
<evidence type="ECO:0000256" key="2">
    <source>
        <dbReference type="ARBA" id="ARBA00010699"/>
    </source>
</evidence>
<evidence type="ECO:0000256" key="1">
    <source>
        <dbReference type="ARBA" id="ARBA00002606"/>
    </source>
</evidence>
<dbReference type="PANTHER" id="PTHR11138:SF5">
    <property type="entry name" value="METHIONYL-TRNA FORMYLTRANSFERASE, MITOCHONDRIAL"/>
    <property type="match status" value="1"/>
</dbReference>
<evidence type="ECO:0000256" key="8">
    <source>
        <dbReference type="HAMAP-Rule" id="MF_00182"/>
    </source>
</evidence>
<evidence type="ECO:0000256" key="3">
    <source>
        <dbReference type="ARBA" id="ARBA00012261"/>
    </source>
</evidence>
<dbReference type="SUPFAM" id="SSF53328">
    <property type="entry name" value="Formyltransferase"/>
    <property type="match status" value="1"/>
</dbReference>
<dbReference type="InterPro" id="IPR044135">
    <property type="entry name" value="Met-tRNA-FMT_C"/>
</dbReference>
<gene>
    <name evidence="8" type="primary">fmt</name>
    <name evidence="11" type="ORF">A2625_01190</name>
</gene>
<name>A0A1F4Q0Z2_UNCSA</name>
<dbReference type="NCBIfam" id="TIGR00460">
    <property type="entry name" value="fmt"/>
    <property type="match status" value="1"/>
</dbReference>
<feature type="domain" description="Formyl transferase C-terminal" evidence="10">
    <location>
        <begin position="207"/>
        <end position="305"/>
    </location>
</feature>
<keyword evidence="6 8" id="KW-0648">Protein biosynthesis</keyword>
<comment type="catalytic activity">
    <reaction evidence="7 8">
        <text>L-methionyl-tRNA(fMet) + (6R)-10-formyltetrahydrofolate = N-formyl-L-methionyl-tRNA(fMet) + (6S)-5,6,7,8-tetrahydrofolate + H(+)</text>
        <dbReference type="Rhea" id="RHEA:24380"/>
        <dbReference type="Rhea" id="RHEA-COMP:9952"/>
        <dbReference type="Rhea" id="RHEA-COMP:9953"/>
        <dbReference type="ChEBI" id="CHEBI:15378"/>
        <dbReference type="ChEBI" id="CHEBI:57453"/>
        <dbReference type="ChEBI" id="CHEBI:78530"/>
        <dbReference type="ChEBI" id="CHEBI:78844"/>
        <dbReference type="ChEBI" id="CHEBI:195366"/>
        <dbReference type="EC" id="2.1.2.9"/>
    </reaction>
</comment>
<dbReference type="EC" id="2.1.2.9" evidence="3 8"/>
<dbReference type="Pfam" id="PF02911">
    <property type="entry name" value="Formyl_trans_C"/>
    <property type="match status" value="1"/>
</dbReference>
<keyword evidence="5 8" id="KW-0808">Transferase</keyword>
<proteinExistence type="inferred from homology"/>
<dbReference type="PANTHER" id="PTHR11138">
    <property type="entry name" value="METHIONYL-TRNA FORMYLTRANSFERASE"/>
    <property type="match status" value="1"/>
</dbReference>
<evidence type="ECO:0000256" key="5">
    <source>
        <dbReference type="ARBA" id="ARBA00022679"/>
    </source>
</evidence>
<dbReference type="Gene3D" id="3.10.25.10">
    <property type="entry name" value="Formyl transferase, C-terminal domain"/>
    <property type="match status" value="1"/>
</dbReference>
<dbReference type="Gene3D" id="3.40.50.170">
    <property type="entry name" value="Formyl transferase, N-terminal domain"/>
    <property type="match status" value="1"/>
</dbReference>
<evidence type="ECO:0000313" key="12">
    <source>
        <dbReference type="Proteomes" id="UP000178724"/>
    </source>
</evidence>
<organism evidence="11 12">
    <name type="scientific">candidate division WOR-1 bacterium RIFCSPHIGHO2_01_FULL_53_15</name>
    <dbReference type="NCBI Taxonomy" id="1802564"/>
    <lineage>
        <taxon>Bacteria</taxon>
        <taxon>Bacillati</taxon>
        <taxon>Saganbacteria</taxon>
    </lineage>
</organism>
<evidence type="ECO:0000313" key="11">
    <source>
        <dbReference type="EMBL" id="OGB89516.1"/>
    </source>
</evidence>
<dbReference type="EMBL" id="METM01000024">
    <property type="protein sequence ID" value="OGB89516.1"/>
    <property type="molecule type" value="Genomic_DNA"/>
</dbReference>
<protein>
    <recommendedName>
        <fullName evidence="4 8">Methionyl-tRNA formyltransferase</fullName>
        <ecNumber evidence="3 8">2.1.2.9</ecNumber>
    </recommendedName>
</protein>
<evidence type="ECO:0000256" key="7">
    <source>
        <dbReference type="ARBA" id="ARBA00048558"/>
    </source>
</evidence>
<reference evidence="11 12" key="1">
    <citation type="journal article" date="2016" name="Nat. Commun.">
        <title>Thousands of microbial genomes shed light on interconnected biogeochemical processes in an aquifer system.</title>
        <authorList>
            <person name="Anantharaman K."/>
            <person name="Brown C.T."/>
            <person name="Hug L.A."/>
            <person name="Sharon I."/>
            <person name="Castelle C.J."/>
            <person name="Probst A.J."/>
            <person name="Thomas B.C."/>
            <person name="Singh A."/>
            <person name="Wilkins M.J."/>
            <person name="Karaoz U."/>
            <person name="Brodie E.L."/>
            <person name="Williams K.H."/>
            <person name="Hubbard S.S."/>
            <person name="Banfield J.F."/>
        </authorList>
    </citation>
    <scope>NUCLEOTIDE SEQUENCE [LARGE SCALE GENOMIC DNA]</scope>
</reference>
<feature type="binding site" evidence="8">
    <location>
        <begin position="110"/>
        <end position="113"/>
    </location>
    <ligand>
        <name>(6S)-5,6,7,8-tetrahydrofolate</name>
        <dbReference type="ChEBI" id="CHEBI:57453"/>
    </ligand>
</feature>
<evidence type="ECO:0000256" key="6">
    <source>
        <dbReference type="ARBA" id="ARBA00022917"/>
    </source>
</evidence>
<dbReference type="InterPro" id="IPR002376">
    <property type="entry name" value="Formyl_transf_N"/>
</dbReference>
<dbReference type="CDD" id="cd08646">
    <property type="entry name" value="FMT_core_Met-tRNA-FMT_N"/>
    <property type="match status" value="1"/>
</dbReference>
<dbReference type="InterPro" id="IPR037022">
    <property type="entry name" value="Formyl_trans_C_sf"/>
</dbReference>
<dbReference type="InterPro" id="IPR036477">
    <property type="entry name" value="Formyl_transf_N_sf"/>
</dbReference>
<dbReference type="Pfam" id="PF00551">
    <property type="entry name" value="Formyl_trans_N"/>
    <property type="match status" value="1"/>
</dbReference>
<dbReference type="InterPro" id="IPR005794">
    <property type="entry name" value="Fmt"/>
</dbReference>
<dbReference type="AlphaFoldDB" id="A0A1F4Q0Z2"/>
<dbReference type="CDD" id="cd08704">
    <property type="entry name" value="Met_tRNA_FMT_C"/>
    <property type="match status" value="1"/>
</dbReference>
<dbReference type="SUPFAM" id="SSF50486">
    <property type="entry name" value="FMT C-terminal domain-like"/>
    <property type="match status" value="1"/>
</dbReference>
<dbReference type="InterPro" id="IPR041711">
    <property type="entry name" value="Met-tRNA-FMT_N"/>
</dbReference>
<comment type="caution">
    <text evidence="11">The sequence shown here is derived from an EMBL/GenBank/DDBJ whole genome shotgun (WGS) entry which is preliminary data.</text>
</comment>